<keyword evidence="1" id="KW-1133">Transmembrane helix</keyword>
<dbReference type="RefSeq" id="WP_304183809.1">
    <property type="nucleotide sequence ID" value="NZ_DRGM01000167.1"/>
</dbReference>
<feature type="transmembrane region" description="Helical" evidence="1">
    <location>
        <begin position="689"/>
        <end position="708"/>
    </location>
</feature>
<evidence type="ECO:0000256" key="1">
    <source>
        <dbReference type="SAM" id="Phobius"/>
    </source>
</evidence>
<feature type="transmembrane region" description="Helical" evidence="1">
    <location>
        <begin position="563"/>
        <end position="584"/>
    </location>
</feature>
<feature type="transmembrane region" description="Helical" evidence="1">
    <location>
        <begin position="604"/>
        <end position="625"/>
    </location>
</feature>
<feature type="transmembrane region" description="Helical" evidence="1">
    <location>
        <begin position="354"/>
        <end position="375"/>
    </location>
</feature>
<feature type="transmembrane region" description="Helical" evidence="1">
    <location>
        <begin position="660"/>
        <end position="677"/>
    </location>
</feature>
<protein>
    <submittedName>
        <fullName evidence="2">Transporter</fullName>
    </submittedName>
</protein>
<dbReference type="InterPro" id="IPR050545">
    <property type="entry name" value="Mycobact_MmpL"/>
</dbReference>
<dbReference type="EMBL" id="DRGM01000167">
    <property type="protein sequence ID" value="HEA17990.1"/>
    <property type="molecule type" value="Genomic_DNA"/>
</dbReference>
<dbReference type="SUPFAM" id="SSF82866">
    <property type="entry name" value="Multidrug efflux transporter AcrB transmembrane domain"/>
    <property type="match status" value="2"/>
</dbReference>
<accession>A0A7V1GFJ6</accession>
<name>A0A7V1GFJ6_9GAMM</name>
<dbReference type="PANTHER" id="PTHR33406:SF13">
    <property type="entry name" value="MEMBRANE PROTEIN YDFJ"/>
    <property type="match status" value="1"/>
</dbReference>
<dbReference type="GO" id="GO:0005886">
    <property type="term" value="C:plasma membrane"/>
    <property type="evidence" value="ECO:0007669"/>
    <property type="project" value="TreeGrafter"/>
</dbReference>
<evidence type="ECO:0000313" key="2">
    <source>
        <dbReference type="EMBL" id="HEA17990.1"/>
    </source>
</evidence>
<dbReference type="PANTHER" id="PTHR33406">
    <property type="entry name" value="MEMBRANE PROTEIN MJ1562-RELATED"/>
    <property type="match status" value="1"/>
</dbReference>
<keyword evidence="1" id="KW-0812">Transmembrane</keyword>
<sequence>MARRFCAFAWLSGLALLLAVVIALQKPHIDSDILALMPQSDTRIDSVEAHFFAGNKQQVMFSITGQNAEQVHDKLNDWLIANDLPARFNVPRIDALSQFYAPYAGRLLSEEYRGALETQTTFSTFYYQKLSQIADPFVSATINLDASLSLGSFLAEQMQNLQTFNLEKNRLTAFHNDAKYYLLFAQISDNAFGINEAELLTASIAQQLKQLSADFPQTTVRYSGAVFHTSANASQAKYEMALFGTLSLLALITMIVWVFRSSVALWLASLTVMSAILGGAAVLLAVFSQVHILTLVFAVTLIGIAIDYSFHGMLDLCSGERKGYSRGLKLALLLSLLTTSLGYASLYFSPMLLLAQVGVFVVAGLFSAWLCTLFITQQWQHQLIIAAPIINIADKLKVSLLGLLQLRRYAIAASVGLITVCYLHTPVSLNNDVRLLNASPQALIENEAFHLSLLGRDNGQIMIMFADDEQALLEQLTTFKTALQLQSPDAELNLLSDLLPSIAMQERNSALVKAKHRQGVFTQVENMTGQPFSASTKVLTLESLLASPLAPLIEQQVMRDDEFVASWFMVTDAPASVLAEFASADPQLLTYNKVALLSEGLTHYSHSLLITLGCAIVLAAFLFAWRFGMVCAFKQSGVLILTIAIILSLCSVLQGSLSIFNLLGSLLVMALSIDYLVFYQINQLSRENIIAISLSAASSMWVFGMLAMSITPAIYSFGLTIMIGLMAIFVLAPLTLELPKSKENR</sequence>
<feature type="transmembrane region" description="Helical" evidence="1">
    <location>
        <begin position="330"/>
        <end position="348"/>
    </location>
</feature>
<feature type="transmembrane region" description="Helical" evidence="1">
    <location>
        <begin position="266"/>
        <end position="286"/>
    </location>
</feature>
<feature type="transmembrane region" description="Helical" evidence="1">
    <location>
        <begin position="637"/>
        <end position="654"/>
    </location>
</feature>
<keyword evidence="1" id="KW-0472">Membrane</keyword>
<comment type="caution">
    <text evidence="2">The sequence shown here is derived from an EMBL/GenBank/DDBJ whole genome shotgun (WGS) entry which is preliminary data.</text>
</comment>
<dbReference type="AlphaFoldDB" id="A0A7V1GFJ6"/>
<feature type="transmembrane region" description="Helical" evidence="1">
    <location>
        <begin position="292"/>
        <end position="310"/>
    </location>
</feature>
<organism evidence="2">
    <name type="scientific">Pseudoalteromonas prydzensis</name>
    <dbReference type="NCBI Taxonomy" id="182141"/>
    <lineage>
        <taxon>Bacteria</taxon>
        <taxon>Pseudomonadati</taxon>
        <taxon>Pseudomonadota</taxon>
        <taxon>Gammaproteobacteria</taxon>
        <taxon>Alteromonadales</taxon>
        <taxon>Pseudoalteromonadaceae</taxon>
        <taxon>Pseudoalteromonas</taxon>
    </lineage>
</organism>
<reference evidence="2" key="1">
    <citation type="journal article" date="2020" name="mSystems">
        <title>Genome- and Community-Level Interaction Insights into Carbon Utilization and Element Cycling Functions of Hydrothermarchaeota in Hydrothermal Sediment.</title>
        <authorList>
            <person name="Zhou Z."/>
            <person name="Liu Y."/>
            <person name="Xu W."/>
            <person name="Pan J."/>
            <person name="Luo Z.H."/>
            <person name="Li M."/>
        </authorList>
    </citation>
    <scope>NUCLEOTIDE SEQUENCE [LARGE SCALE GENOMIC DNA]</scope>
    <source>
        <strain evidence="2">HyVt-346</strain>
    </source>
</reference>
<gene>
    <name evidence="2" type="ORF">ENH88_16400</name>
</gene>
<proteinExistence type="predicted"/>
<feature type="transmembrane region" description="Helical" evidence="1">
    <location>
        <begin position="714"/>
        <end position="736"/>
    </location>
</feature>
<dbReference type="Proteomes" id="UP000886188">
    <property type="component" value="Unassembled WGS sequence"/>
</dbReference>
<dbReference type="Gene3D" id="1.20.1640.10">
    <property type="entry name" value="Multidrug efflux transporter AcrB transmembrane domain"/>
    <property type="match status" value="1"/>
</dbReference>
<feature type="transmembrane region" description="Helical" evidence="1">
    <location>
        <begin position="240"/>
        <end position="259"/>
    </location>
</feature>